<dbReference type="Proteomes" id="UP000678679">
    <property type="component" value="Chromosome 2"/>
</dbReference>
<dbReference type="SMART" id="SM00965">
    <property type="entry name" value="STN"/>
    <property type="match status" value="1"/>
</dbReference>
<keyword evidence="3 7" id="KW-1134">Transmembrane beta strand</keyword>
<dbReference type="PROSITE" id="PS52016">
    <property type="entry name" value="TONB_DEPENDENT_REC_3"/>
    <property type="match status" value="1"/>
</dbReference>
<evidence type="ECO:0000256" key="3">
    <source>
        <dbReference type="ARBA" id="ARBA00022452"/>
    </source>
</evidence>
<feature type="domain" description="Secretin/TonB short N-terminal" evidence="9">
    <location>
        <begin position="67"/>
        <end position="118"/>
    </location>
</feature>
<evidence type="ECO:0000256" key="6">
    <source>
        <dbReference type="ARBA" id="ARBA00023237"/>
    </source>
</evidence>
<dbReference type="NCBIfam" id="TIGR04056">
    <property type="entry name" value="OMP_RagA_SusC"/>
    <property type="match status" value="1"/>
</dbReference>
<proteinExistence type="inferred from homology"/>
<dbReference type="InterPro" id="IPR011662">
    <property type="entry name" value="Secretin/TonB_short_N"/>
</dbReference>
<keyword evidence="6 7" id="KW-0998">Cell outer membrane</keyword>
<evidence type="ECO:0000256" key="5">
    <source>
        <dbReference type="ARBA" id="ARBA00023136"/>
    </source>
</evidence>
<dbReference type="EMBL" id="CP076133">
    <property type="protein sequence ID" value="QWG04424.1"/>
    <property type="molecule type" value="Genomic_DNA"/>
</dbReference>
<dbReference type="RefSeq" id="WP_169663886.1">
    <property type="nucleotide sequence ID" value="NZ_CP076133.1"/>
</dbReference>
<keyword evidence="4 7" id="KW-0812">Transmembrane</keyword>
<accession>A0AAX1NA49</accession>
<keyword evidence="2 7" id="KW-0813">Transport</keyword>
<keyword evidence="8" id="KW-0732">Signal</keyword>
<evidence type="ECO:0000256" key="2">
    <source>
        <dbReference type="ARBA" id="ARBA00022448"/>
    </source>
</evidence>
<organism evidence="10 11">
    <name type="scientific">Flammeovirga yaeyamensis</name>
    <dbReference type="NCBI Taxonomy" id="367791"/>
    <lineage>
        <taxon>Bacteria</taxon>
        <taxon>Pseudomonadati</taxon>
        <taxon>Bacteroidota</taxon>
        <taxon>Cytophagia</taxon>
        <taxon>Cytophagales</taxon>
        <taxon>Flammeovirgaceae</taxon>
        <taxon>Flammeovirga</taxon>
    </lineage>
</organism>
<evidence type="ECO:0000256" key="1">
    <source>
        <dbReference type="ARBA" id="ARBA00004571"/>
    </source>
</evidence>
<evidence type="ECO:0000256" key="7">
    <source>
        <dbReference type="PROSITE-ProRule" id="PRU01360"/>
    </source>
</evidence>
<evidence type="ECO:0000313" key="11">
    <source>
        <dbReference type="Proteomes" id="UP000678679"/>
    </source>
</evidence>
<keyword evidence="11" id="KW-1185">Reference proteome</keyword>
<dbReference type="Pfam" id="PF13715">
    <property type="entry name" value="CarbopepD_reg_2"/>
    <property type="match status" value="1"/>
</dbReference>
<name>A0AAX1NA49_9BACT</name>
<dbReference type="Gene3D" id="2.170.130.10">
    <property type="entry name" value="TonB-dependent receptor, plug domain"/>
    <property type="match status" value="1"/>
</dbReference>
<dbReference type="InterPro" id="IPR037066">
    <property type="entry name" value="Plug_dom_sf"/>
</dbReference>
<dbReference type="Gene3D" id="2.60.40.1120">
    <property type="entry name" value="Carboxypeptidase-like, regulatory domain"/>
    <property type="match status" value="1"/>
</dbReference>
<dbReference type="SUPFAM" id="SSF49464">
    <property type="entry name" value="Carboxypeptidase regulatory domain-like"/>
    <property type="match status" value="1"/>
</dbReference>
<evidence type="ECO:0000256" key="4">
    <source>
        <dbReference type="ARBA" id="ARBA00022692"/>
    </source>
</evidence>
<dbReference type="InterPro" id="IPR023996">
    <property type="entry name" value="TonB-dep_OMP_SusC/RagA"/>
</dbReference>
<reference evidence="10 11" key="1">
    <citation type="submission" date="2021-05" db="EMBL/GenBank/DDBJ databases">
        <title>Comparative genomic studies on the polysaccharide-degrading batcterial strains of the Flammeovirga genus.</title>
        <authorList>
            <person name="Zewei F."/>
            <person name="Zheng Z."/>
            <person name="Yu L."/>
            <person name="Ruyue G."/>
            <person name="Yanhong M."/>
            <person name="Yuanyuan C."/>
            <person name="Jingyan G."/>
            <person name="Wenjun H."/>
        </authorList>
    </citation>
    <scope>NUCLEOTIDE SEQUENCE [LARGE SCALE GENOMIC DNA]</scope>
    <source>
        <strain evidence="10 11">NBRC:100898</strain>
    </source>
</reference>
<evidence type="ECO:0000256" key="8">
    <source>
        <dbReference type="SAM" id="SignalP"/>
    </source>
</evidence>
<dbReference type="InterPro" id="IPR036942">
    <property type="entry name" value="Beta-barrel_TonB_sf"/>
</dbReference>
<dbReference type="AlphaFoldDB" id="A0AAX1NA49"/>
<comment type="subcellular location">
    <subcellularLocation>
        <location evidence="1 7">Cell outer membrane</location>
        <topology evidence="1 7">Multi-pass membrane protein</topology>
    </subcellularLocation>
</comment>
<gene>
    <name evidence="10" type="ORF">KMW28_26375</name>
</gene>
<dbReference type="NCBIfam" id="TIGR04057">
    <property type="entry name" value="SusC_RagA_signa"/>
    <property type="match status" value="1"/>
</dbReference>
<dbReference type="FunFam" id="2.60.40.1120:FF:000003">
    <property type="entry name" value="Outer membrane protein Omp121"/>
    <property type="match status" value="1"/>
</dbReference>
<feature type="signal peptide" evidence="8">
    <location>
        <begin position="1"/>
        <end position="41"/>
    </location>
</feature>
<evidence type="ECO:0000313" key="10">
    <source>
        <dbReference type="EMBL" id="QWG04424.1"/>
    </source>
</evidence>
<sequence>MKWNFNNLSQFQSNCRIGTRKAITSVLVASLLGGAPLTTLANDFDTVLEQGQTLKSAFKEVREKTGYKIFYNSSDVNVALTTDFDYQEASIEEIMTSVLRDTGLSFKIIGDQVLVFKAVAENEVSIMTLDQEKRQVSGTITDETDFPLPGVNVVIKGRDKGAITDLEGKFNLNVSDEDVLVFSFVGYIDQEVKVGTQSVINIKLQPQVDELEEVVVTAFGIEKEKKSIGYSVQEVKQDELTDTRTTNLGANLSGKIAGVQVNPSGGLGGSVSVRVRGSSSISGNNEPLWVVDGVPINSQSMNQISNPDDGPEWGGSIADGGVSDINPEDIESISVLKGPNAAALYGSRAQNGAIIITTKKGKAQKGVKVEYNANVMFEQVQSFYNMQDTYGQGTNGQVDTNAMGSWGAPMDGQMVQSWVDPSLQTPYSVNNQWEDYFQTGSSVANNVAVSGGNDLATFRVSFMDQRTNGIFPSQSLNKNSIDFQGGLKTDKFTLNGKFNYISHREEGSPAQGYNGTVNQFVQMPRSIQTNDIKNNYIHPVYGHQLNWSGLSSQYINPYWQDYNASINNAERDRFVTMLSAGYQFNDWLSLSAKSGLDYYAERRETRDLPSNETMTDKKYILDQYNVMEMNSDVMLNANKQFGDWGVSASIGANNMYQQRSGMGNEGIGQIVPGLWSIPNSMAVVNRQSFYEKSIQSVFAFGQFSFRNYVFLDWTARNDWSSTLPAENRSYFYPSIAGSLVVSDMLEDLNTKLPDWMTYLKVRAAVAKVGNDTDPYMLAGTYRVQQGAGGPLVEAPLQMPLEGLMPEETVSKEAGAEMRFFNNRVYMDFTVYQSNTFNQILTVPMTSSSGYSHKIINAGDVENRGFEFMMNVTAIEKDNFKWDIGMNFSKNRTYVNQLADGVETYEMASVNGVTIVAQEGQDYGNIRSTRSFVYDENGNKMIGDDGLPLTSNTPEVIGNIQPDFMGSINTSVQYKNWSLRAQIDYKKGGEIYSYTDAIGSLQGTGERTLAGRDGTMVVEGVNAETGQPNDVQISSEQYWNHEGGANAVGSEFIYDASYVSLRELSVGYSLPSAWLQNMFLEKVRVSAVGRNLFYFKTNMPGTSPESYAGPTDGYRGIEMGGYPMTRNFGFNVNVVF</sequence>
<evidence type="ECO:0000259" key="9">
    <source>
        <dbReference type="SMART" id="SM00965"/>
    </source>
</evidence>
<dbReference type="InterPro" id="IPR012910">
    <property type="entry name" value="Plug_dom"/>
</dbReference>
<dbReference type="InterPro" id="IPR039426">
    <property type="entry name" value="TonB-dep_rcpt-like"/>
</dbReference>
<feature type="chain" id="PRO_5043982112" evidence="8">
    <location>
        <begin position="42"/>
        <end position="1135"/>
    </location>
</feature>
<dbReference type="InterPro" id="IPR008969">
    <property type="entry name" value="CarboxyPept-like_regulatory"/>
</dbReference>
<dbReference type="KEGG" id="fya:KMW28_26375"/>
<dbReference type="SUPFAM" id="SSF56935">
    <property type="entry name" value="Porins"/>
    <property type="match status" value="1"/>
</dbReference>
<dbReference type="Gene3D" id="2.40.170.20">
    <property type="entry name" value="TonB-dependent receptor, beta-barrel domain"/>
    <property type="match status" value="1"/>
</dbReference>
<protein>
    <submittedName>
        <fullName evidence="10">SusC/RagA family TonB-linked outer membrane protein</fullName>
    </submittedName>
</protein>
<keyword evidence="5 7" id="KW-0472">Membrane</keyword>
<comment type="similarity">
    <text evidence="7">Belongs to the TonB-dependent receptor family.</text>
</comment>
<dbReference type="GO" id="GO:0009279">
    <property type="term" value="C:cell outer membrane"/>
    <property type="evidence" value="ECO:0007669"/>
    <property type="project" value="UniProtKB-SubCell"/>
</dbReference>
<dbReference type="InterPro" id="IPR023997">
    <property type="entry name" value="TonB-dep_OMP_SusC/RagA_CS"/>
</dbReference>
<dbReference type="Pfam" id="PF07715">
    <property type="entry name" value="Plug"/>
    <property type="match status" value="1"/>
</dbReference>